<dbReference type="Pfam" id="PF02138">
    <property type="entry name" value="Beach"/>
    <property type="match status" value="1"/>
</dbReference>
<evidence type="ECO:0000313" key="6">
    <source>
        <dbReference type="EMBL" id="CAD7279833.1"/>
    </source>
</evidence>
<dbReference type="PROSITE" id="PS50082">
    <property type="entry name" value="WD_REPEATS_2"/>
    <property type="match status" value="1"/>
</dbReference>
<dbReference type="InterPro" id="IPR036372">
    <property type="entry name" value="BEACH_dom_sf"/>
</dbReference>
<dbReference type="PROSITE" id="PS50294">
    <property type="entry name" value="WD_REPEATS_REGION"/>
    <property type="match status" value="1"/>
</dbReference>
<dbReference type="SMART" id="SM00320">
    <property type="entry name" value="WD40"/>
    <property type="match status" value="6"/>
</dbReference>
<feature type="domain" description="BEACH" evidence="4">
    <location>
        <begin position="284"/>
        <end position="571"/>
    </location>
</feature>
<feature type="domain" description="BEACH-type PH" evidence="5">
    <location>
        <begin position="171"/>
        <end position="283"/>
    </location>
</feature>
<dbReference type="InterPro" id="IPR036322">
    <property type="entry name" value="WD40_repeat_dom_sf"/>
</dbReference>
<dbReference type="Gene3D" id="2.130.10.10">
    <property type="entry name" value="YVTN repeat-like/Quinoprotein amine dehydrogenase"/>
    <property type="match status" value="2"/>
</dbReference>
<dbReference type="Gene3D" id="1.10.1540.10">
    <property type="entry name" value="BEACH domain"/>
    <property type="match status" value="1"/>
</dbReference>
<dbReference type="Pfam" id="PF00400">
    <property type="entry name" value="WD40"/>
    <property type="match status" value="2"/>
</dbReference>
<dbReference type="InterPro" id="IPR015943">
    <property type="entry name" value="WD40/YVTN_repeat-like_dom_sf"/>
</dbReference>
<dbReference type="SUPFAM" id="SSF81837">
    <property type="entry name" value="BEACH domain"/>
    <property type="match status" value="1"/>
</dbReference>
<dbReference type="AlphaFoldDB" id="A0A7R9BTM7"/>
<dbReference type="PANTHER" id="PTHR13743">
    <property type="entry name" value="BEIGE/BEACH-RELATED"/>
    <property type="match status" value="1"/>
</dbReference>
<protein>
    <recommendedName>
        <fullName evidence="8">Protein FAN</fullName>
    </recommendedName>
</protein>
<evidence type="ECO:0000313" key="7">
    <source>
        <dbReference type="Proteomes" id="UP000678499"/>
    </source>
</evidence>
<proteinExistence type="predicted"/>
<name>A0A7R9BTM7_9CRUS</name>
<dbReference type="SMART" id="SM01026">
    <property type="entry name" value="Beach"/>
    <property type="match status" value="1"/>
</dbReference>
<sequence>MLLAAGSLKRDRFSLLLLEPGEIYFEDFSATYWPVEQPEKCLKGRLKLCSKSVVFEPIAVEHPLIRIPLKSCSAIREHKDLINVKPSIAISSDIVIEMLAKNVPAPYIFKKQPARHVFELIYAKVDCCLPKLHQLHRASTFLSPNEQNIMISTMVYSMQRRVKFDLSWLEDLKELPVCELQGNKITPLMVNPGRVLLTEKRLYFQPYNNVEAFPVLKIKLEEIQAVSKRRFLLQHIVSDKTSNDLCAFSVFYVSGLELIYRDSSLFLSFRKTKDRDALFSLLQKSAKPAEDSEAMTRAWRSGAVSNFDYLMFLNKSADRSLNDLSQYPVFPWVLSDYSSCDLNLEDPKSFRDLSKPIGALNPNRLAALKHRMNDTDGDSPRFLYGSHYSAPGFVLFYLARRMPEFMLCLNNGRFDQPDRMFNNVEETWRNVWTNHADFKELIPEFYCGEGDFLVNSLGVEFGKKQDGTQVGDVILPAWASRPQDFVDKMRAALESNYVSENLHKWIDLIFGYKQRGEEAEKACNIFYHLCYEGAVELGKVSDPNEKYALETQIMEFGQVPLQLFTFPHPAKSLHPIPRPLASSSGCEDGDNEDGWVVLETPNKSPPRWVALEAVSAHALHKFDVTSVSGAGNIVCSTSLDSQLKVFDWKENCQLRSASIGVVPLAKCQTLPDGNSVVIGSWDKHVHVYDVELCRVTGSCMVHEDAVSWLEWDEDLLVTGSWDSSVRLWVMPALDSIDGGYKLPRVPDDLVAEWDCDSRVVTCSVRRRNRVVMAGGDDGSVALWDLVSHADLLRTRAGNDDGAVSGLMLSADGRKLLMATRTGRLALCDLRMRSSAFTKDFNPGIAAFYWAESDSVCILGSDSGDLIVWDMVSMGPLAHVTAHDRGVTCLAVSEEQEVLFTGGRDQRPLKSHVDGLEESWLSF</sequence>
<dbReference type="InterPro" id="IPR000409">
    <property type="entry name" value="BEACH_dom"/>
</dbReference>
<dbReference type="EMBL" id="CAJPEX010001812">
    <property type="protein sequence ID" value="CAG0919985.1"/>
    <property type="molecule type" value="Genomic_DNA"/>
</dbReference>
<dbReference type="SUPFAM" id="SSF50729">
    <property type="entry name" value="PH domain-like"/>
    <property type="match status" value="1"/>
</dbReference>
<dbReference type="InterPro" id="IPR057496">
    <property type="entry name" value="FAN-like_PH"/>
</dbReference>
<dbReference type="InterPro" id="IPR050865">
    <property type="entry name" value="BEACH_Domain"/>
</dbReference>
<dbReference type="CDD" id="cd06071">
    <property type="entry name" value="Beach"/>
    <property type="match status" value="1"/>
</dbReference>
<organism evidence="6">
    <name type="scientific">Notodromas monacha</name>
    <dbReference type="NCBI Taxonomy" id="399045"/>
    <lineage>
        <taxon>Eukaryota</taxon>
        <taxon>Metazoa</taxon>
        <taxon>Ecdysozoa</taxon>
        <taxon>Arthropoda</taxon>
        <taxon>Crustacea</taxon>
        <taxon>Oligostraca</taxon>
        <taxon>Ostracoda</taxon>
        <taxon>Podocopa</taxon>
        <taxon>Podocopida</taxon>
        <taxon>Cypridocopina</taxon>
        <taxon>Cypridoidea</taxon>
        <taxon>Cyprididae</taxon>
        <taxon>Notodromas</taxon>
    </lineage>
</organism>
<evidence type="ECO:0008006" key="8">
    <source>
        <dbReference type="Google" id="ProtNLM"/>
    </source>
</evidence>
<evidence type="ECO:0000256" key="2">
    <source>
        <dbReference type="ARBA" id="ARBA00022737"/>
    </source>
</evidence>
<dbReference type="Proteomes" id="UP000678499">
    <property type="component" value="Unassembled WGS sequence"/>
</dbReference>
<accession>A0A7R9BTM7</accession>
<dbReference type="OrthoDB" id="26681at2759"/>
<gene>
    <name evidence="6" type="ORF">NMOB1V02_LOCUS7498</name>
</gene>
<dbReference type="PROSITE" id="PS50197">
    <property type="entry name" value="BEACH"/>
    <property type="match status" value="1"/>
</dbReference>
<dbReference type="EMBL" id="OA883849">
    <property type="protein sequence ID" value="CAD7279833.1"/>
    <property type="molecule type" value="Genomic_DNA"/>
</dbReference>
<keyword evidence="7" id="KW-1185">Reference proteome</keyword>
<feature type="repeat" description="WD" evidence="3">
    <location>
        <begin position="699"/>
        <end position="728"/>
    </location>
</feature>
<evidence type="ECO:0000259" key="4">
    <source>
        <dbReference type="PROSITE" id="PS50197"/>
    </source>
</evidence>
<dbReference type="PANTHER" id="PTHR13743:SF123">
    <property type="entry name" value="PROTEIN FAN"/>
    <property type="match status" value="1"/>
</dbReference>
<dbReference type="SUPFAM" id="SSF50978">
    <property type="entry name" value="WD40 repeat-like"/>
    <property type="match status" value="1"/>
</dbReference>
<dbReference type="Pfam" id="PF25400">
    <property type="entry name" value="PH_FAN"/>
    <property type="match status" value="1"/>
</dbReference>
<evidence type="ECO:0000256" key="1">
    <source>
        <dbReference type="ARBA" id="ARBA00022574"/>
    </source>
</evidence>
<dbReference type="PROSITE" id="PS51783">
    <property type="entry name" value="PH_BEACH"/>
    <property type="match status" value="1"/>
</dbReference>
<evidence type="ECO:0000256" key="3">
    <source>
        <dbReference type="PROSITE-ProRule" id="PRU00221"/>
    </source>
</evidence>
<dbReference type="InterPro" id="IPR023362">
    <property type="entry name" value="PH-BEACH_dom"/>
</dbReference>
<keyword evidence="2" id="KW-0677">Repeat</keyword>
<reference evidence="6" key="1">
    <citation type="submission" date="2020-11" db="EMBL/GenBank/DDBJ databases">
        <authorList>
            <person name="Tran Van P."/>
        </authorList>
    </citation>
    <scope>NUCLEOTIDE SEQUENCE</scope>
</reference>
<evidence type="ECO:0000259" key="5">
    <source>
        <dbReference type="PROSITE" id="PS51783"/>
    </source>
</evidence>
<dbReference type="InterPro" id="IPR001680">
    <property type="entry name" value="WD40_rpt"/>
</dbReference>
<keyword evidence="1 3" id="KW-0853">WD repeat</keyword>
<dbReference type="FunFam" id="1.10.1540.10:FF:000001">
    <property type="entry name" value="neurobeachin isoform X1"/>
    <property type="match status" value="1"/>
</dbReference>